<comment type="caution">
    <text evidence="5">The sequence shown here is derived from an EMBL/GenBank/DDBJ whole genome shotgun (WGS) entry which is preliminary data.</text>
</comment>
<dbReference type="Pfam" id="PF00294">
    <property type="entry name" value="PfkB"/>
    <property type="match status" value="1"/>
</dbReference>
<evidence type="ECO:0000256" key="1">
    <source>
        <dbReference type="ARBA" id="ARBA00022679"/>
    </source>
</evidence>
<dbReference type="PANTHER" id="PTHR42909:SF1">
    <property type="entry name" value="CARBOHYDRATE KINASE PFKB DOMAIN-CONTAINING PROTEIN"/>
    <property type="match status" value="1"/>
</dbReference>
<evidence type="ECO:0000313" key="5">
    <source>
        <dbReference type="EMBL" id="MBF4695341.1"/>
    </source>
</evidence>
<dbReference type="EMBL" id="JADKNH010000015">
    <property type="protein sequence ID" value="MBF4695341.1"/>
    <property type="molecule type" value="Genomic_DNA"/>
</dbReference>
<sequence>MTDREQEILEIVKTNPMITQEALAQILGIQRSSVAVHISNLIKKGKIKGKGYIVCEEAYVVVVGGCNMDISGKPINKMILHDSNIGQVQTSTGGVGRNIAENLSRLGISVKMISAVGNDEFGTMILSELNALKVDTTGIMVHQSQPTSTYLAVSDETGDMHVAISQMNIVDEISVAYVNEFHHTIENAGCLVIDTNLKQEVLQYILNKYAHKKIFVDTVSTAKAIKVKGLLDKIYFLKPNLMEAELFSEYPLDPSNLVPFLKALPVKKVVISLGGEGVIGRDEKEIVKIESPRTEIVNTTGAGDAFMAGMIFSEIKQMPFHESIKFAASCATHNIEQQETVSKALNESIINNLIKERM</sequence>
<dbReference type="Proteomes" id="UP000614200">
    <property type="component" value="Unassembled WGS sequence"/>
</dbReference>
<dbReference type="SUPFAM" id="SSF46785">
    <property type="entry name" value="Winged helix' DNA-binding domain"/>
    <property type="match status" value="1"/>
</dbReference>
<name>A0ABR9ZZF2_9FIRM</name>
<reference evidence="5 6" key="1">
    <citation type="submission" date="2020-11" db="EMBL/GenBank/DDBJ databases">
        <title>Fusibacter basophilias sp. nov.</title>
        <authorList>
            <person name="Qiu D."/>
        </authorList>
    </citation>
    <scope>NUCLEOTIDE SEQUENCE [LARGE SCALE GENOMIC DNA]</scope>
    <source>
        <strain evidence="5 6">Q10-2</strain>
    </source>
</reference>
<dbReference type="Pfam" id="PF13412">
    <property type="entry name" value="HTH_24"/>
    <property type="match status" value="1"/>
</dbReference>
<dbReference type="InterPro" id="IPR011611">
    <property type="entry name" value="PfkB_dom"/>
</dbReference>
<protein>
    <submittedName>
        <fullName evidence="5">Winged helix-turn-helix transcriptional regulator</fullName>
    </submittedName>
</protein>
<keyword evidence="6" id="KW-1185">Reference proteome</keyword>
<evidence type="ECO:0000256" key="2">
    <source>
        <dbReference type="ARBA" id="ARBA00022723"/>
    </source>
</evidence>
<dbReference type="RefSeq" id="WP_194703581.1">
    <property type="nucleotide sequence ID" value="NZ_JADKNH010000015.1"/>
</dbReference>
<accession>A0ABR9ZZF2</accession>
<gene>
    <name evidence="5" type="ORF">ISU02_19785</name>
</gene>
<dbReference type="SUPFAM" id="SSF53613">
    <property type="entry name" value="Ribokinase-like"/>
    <property type="match status" value="1"/>
</dbReference>
<dbReference type="Gene3D" id="3.40.1190.20">
    <property type="match status" value="1"/>
</dbReference>
<dbReference type="InterPro" id="IPR002173">
    <property type="entry name" value="Carboh/pur_kinase_PfkB_CS"/>
</dbReference>
<evidence type="ECO:0000256" key="3">
    <source>
        <dbReference type="ARBA" id="ARBA00022777"/>
    </source>
</evidence>
<dbReference type="PANTHER" id="PTHR42909">
    <property type="entry name" value="ZGC:136858"/>
    <property type="match status" value="1"/>
</dbReference>
<feature type="domain" description="Carbohydrate kinase PfkB" evidence="4">
    <location>
        <begin position="58"/>
        <end position="342"/>
    </location>
</feature>
<evidence type="ECO:0000259" key="4">
    <source>
        <dbReference type="Pfam" id="PF00294"/>
    </source>
</evidence>
<dbReference type="PROSITE" id="PS00584">
    <property type="entry name" value="PFKB_KINASES_2"/>
    <property type="match status" value="1"/>
</dbReference>
<keyword evidence="1" id="KW-0808">Transferase</keyword>
<dbReference type="CDD" id="cd01941">
    <property type="entry name" value="YeiC_kinase_like"/>
    <property type="match status" value="1"/>
</dbReference>
<dbReference type="InterPro" id="IPR029056">
    <property type="entry name" value="Ribokinase-like"/>
</dbReference>
<dbReference type="PROSITE" id="PS00583">
    <property type="entry name" value="PFKB_KINASES_1"/>
    <property type="match status" value="1"/>
</dbReference>
<dbReference type="Gene3D" id="1.10.10.10">
    <property type="entry name" value="Winged helix-like DNA-binding domain superfamily/Winged helix DNA-binding domain"/>
    <property type="match status" value="1"/>
</dbReference>
<proteinExistence type="predicted"/>
<evidence type="ECO:0000313" key="6">
    <source>
        <dbReference type="Proteomes" id="UP000614200"/>
    </source>
</evidence>
<dbReference type="InterPro" id="IPR036388">
    <property type="entry name" value="WH-like_DNA-bd_sf"/>
</dbReference>
<keyword evidence="3" id="KW-0418">Kinase</keyword>
<keyword evidence="2" id="KW-0479">Metal-binding</keyword>
<dbReference type="InterPro" id="IPR036390">
    <property type="entry name" value="WH_DNA-bd_sf"/>
</dbReference>
<organism evidence="5 6">
    <name type="scientific">Fusibacter ferrireducens</name>
    <dbReference type="NCBI Taxonomy" id="2785058"/>
    <lineage>
        <taxon>Bacteria</taxon>
        <taxon>Bacillati</taxon>
        <taxon>Bacillota</taxon>
        <taxon>Clostridia</taxon>
        <taxon>Eubacteriales</taxon>
        <taxon>Eubacteriales Family XII. Incertae Sedis</taxon>
        <taxon>Fusibacter</taxon>
    </lineage>
</organism>